<feature type="region of interest" description="Disordered" evidence="1">
    <location>
        <begin position="35"/>
        <end position="73"/>
    </location>
</feature>
<dbReference type="InterPro" id="IPR014023">
    <property type="entry name" value="Mononeg_RNA_pol_cat"/>
</dbReference>
<dbReference type="Proteomes" id="UP000265520">
    <property type="component" value="Unassembled WGS sequence"/>
</dbReference>
<dbReference type="PROSITE" id="PS50526">
    <property type="entry name" value="RDRP_SSRNA_NEG_NONSEG"/>
    <property type="match status" value="1"/>
</dbReference>
<dbReference type="AlphaFoldDB" id="A0A392RGV1"/>
<evidence type="ECO:0000256" key="1">
    <source>
        <dbReference type="SAM" id="MobiDB-lite"/>
    </source>
</evidence>
<dbReference type="EMBL" id="LXQA010219449">
    <property type="protein sequence ID" value="MCI35020.1"/>
    <property type="molecule type" value="Genomic_DNA"/>
</dbReference>
<comment type="caution">
    <text evidence="3">The sequence shown here is derived from an EMBL/GenBank/DDBJ whole genome shotgun (WGS) entry which is preliminary data.</text>
</comment>
<dbReference type="GO" id="GO:0004482">
    <property type="term" value="F:mRNA 5'-cap (guanine-N7-)-methyltransferase activity"/>
    <property type="evidence" value="ECO:0007669"/>
    <property type="project" value="InterPro"/>
</dbReference>
<name>A0A392RGV1_9FABA</name>
<sequence length="73" mass="8137">MGGRYRPNSTLFFIRIERVSGLAVYGFTDGYPWIKEEDDEKEDGGGDLSLSDLGCERRASGGGQEGMKEKQWS</sequence>
<dbReference type="GO" id="GO:0005524">
    <property type="term" value="F:ATP binding"/>
    <property type="evidence" value="ECO:0007669"/>
    <property type="project" value="InterPro"/>
</dbReference>
<keyword evidence="4" id="KW-1185">Reference proteome</keyword>
<evidence type="ECO:0000259" key="2">
    <source>
        <dbReference type="PROSITE" id="PS50526"/>
    </source>
</evidence>
<reference evidence="3 4" key="1">
    <citation type="journal article" date="2018" name="Front. Plant Sci.">
        <title>Red Clover (Trifolium pratense) and Zigzag Clover (T. medium) - A Picture of Genomic Similarities and Differences.</title>
        <authorList>
            <person name="Dluhosova J."/>
            <person name="Istvanek J."/>
            <person name="Nedelnik J."/>
            <person name="Repkova J."/>
        </authorList>
    </citation>
    <scope>NUCLEOTIDE SEQUENCE [LARGE SCALE GENOMIC DNA]</scope>
    <source>
        <strain evidence="4">cv. 10/8</strain>
        <tissue evidence="3">Leaf</tissue>
    </source>
</reference>
<evidence type="ECO:0000313" key="3">
    <source>
        <dbReference type="EMBL" id="MCI35020.1"/>
    </source>
</evidence>
<organism evidence="3 4">
    <name type="scientific">Trifolium medium</name>
    <dbReference type="NCBI Taxonomy" id="97028"/>
    <lineage>
        <taxon>Eukaryota</taxon>
        <taxon>Viridiplantae</taxon>
        <taxon>Streptophyta</taxon>
        <taxon>Embryophyta</taxon>
        <taxon>Tracheophyta</taxon>
        <taxon>Spermatophyta</taxon>
        <taxon>Magnoliopsida</taxon>
        <taxon>eudicotyledons</taxon>
        <taxon>Gunneridae</taxon>
        <taxon>Pentapetalae</taxon>
        <taxon>rosids</taxon>
        <taxon>fabids</taxon>
        <taxon>Fabales</taxon>
        <taxon>Fabaceae</taxon>
        <taxon>Papilionoideae</taxon>
        <taxon>50 kb inversion clade</taxon>
        <taxon>NPAAA clade</taxon>
        <taxon>Hologalegina</taxon>
        <taxon>IRL clade</taxon>
        <taxon>Trifolieae</taxon>
        <taxon>Trifolium</taxon>
    </lineage>
</organism>
<protein>
    <recommendedName>
        <fullName evidence="2">RdRp catalytic domain-containing protein</fullName>
    </recommendedName>
</protein>
<accession>A0A392RGV1</accession>
<evidence type="ECO:0000313" key="4">
    <source>
        <dbReference type="Proteomes" id="UP000265520"/>
    </source>
</evidence>
<dbReference type="GO" id="GO:0003968">
    <property type="term" value="F:RNA-directed RNA polymerase activity"/>
    <property type="evidence" value="ECO:0007669"/>
    <property type="project" value="InterPro"/>
</dbReference>
<feature type="non-terminal residue" evidence="3">
    <location>
        <position position="73"/>
    </location>
</feature>
<proteinExistence type="predicted"/>
<feature type="domain" description="RdRp catalytic" evidence="2">
    <location>
        <begin position="1"/>
        <end position="73"/>
    </location>
</feature>